<comment type="caution">
    <text evidence="2">The sequence shown here is derived from an EMBL/GenBank/DDBJ whole genome shotgun (WGS) entry which is preliminary data.</text>
</comment>
<evidence type="ECO:0000313" key="2">
    <source>
        <dbReference type="EMBL" id="KAH9629390.1"/>
    </source>
</evidence>
<dbReference type="AlphaFoldDB" id="A0A922S9K2"/>
<dbReference type="Proteomes" id="UP000814243">
    <property type="component" value="Unassembled WGS sequence"/>
</dbReference>
<gene>
    <name evidence="2" type="ORF">HF086_017122</name>
</gene>
<organism evidence="2 3">
    <name type="scientific">Spodoptera exigua</name>
    <name type="common">Beet armyworm</name>
    <name type="synonym">Noctua fulgens</name>
    <dbReference type="NCBI Taxonomy" id="7107"/>
    <lineage>
        <taxon>Eukaryota</taxon>
        <taxon>Metazoa</taxon>
        <taxon>Ecdysozoa</taxon>
        <taxon>Arthropoda</taxon>
        <taxon>Hexapoda</taxon>
        <taxon>Insecta</taxon>
        <taxon>Pterygota</taxon>
        <taxon>Neoptera</taxon>
        <taxon>Endopterygota</taxon>
        <taxon>Lepidoptera</taxon>
        <taxon>Glossata</taxon>
        <taxon>Ditrysia</taxon>
        <taxon>Noctuoidea</taxon>
        <taxon>Noctuidae</taxon>
        <taxon>Amphipyrinae</taxon>
        <taxon>Spodoptera</taxon>
    </lineage>
</organism>
<evidence type="ECO:0000313" key="3">
    <source>
        <dbReference type="Proteomes" id="UP000814243"/>
    </source>
</evidence>
<keyword evidence="1" id="KW-0812">Transmembrane</keyword>
<name>A0A922S9K2_SPOEX</name>
<evidence type="ECO:0000256" key="1">
    <source>
        <dbReference type="SAM" id="Phobius"/>
    </source>
</evidence>
<keyword evidence="1" id="KW-0472">Membrane</keyword>
<accession>A0A922S9K2</accession>
<proteinExistence type="predicted"/>
<dbReference type="EMBL" id="JACEFF010000867">
    <property type="protein sequence ID" value="KAH9629390.1"/>
    <property type="molecule type" value="Genomic_DNA"/>
</dbReference>
<keyword evidence="1" id="KW-1133">Transmembrane helix</keyword>
<feature type="transmembrane region" description="Helical" evidence="1">
    <location>
        <begin position="31"/>
        <end position="52"/>
    </location>
</feature>
<reference evidence="2" key="1">
    <citation type="journal article" date="2021" name="G3 (Bethesda)">
        <title>Genome and transcriptome analysis of the beet armyworm Spodoptera exigua reveals targets for pest control. .</title>
        <authorList>
            <person name="Simon S."/>
            <person name="Breeschoten T."/>
            <person name="Jansen H.J."/>
            <person name="Dirks R.P."/>
            <person name="Schranz M.E."/>
            <person name="Ros V.I.D."/>
        </authorList>
    </citation>
    <scope>NUCLEOTIDE SEQUENCE</scope>
    <source>
        <strain evidence="2">TB_SE_WUR_2020</strain>
    </source>
</reference>
<protein>
    <submittedName>
        <fullName evidence="2">Uncharacterized protein</fullName>
    </submittedName>
</protein>
<sequence>MPKLFLDMKTVPWDSGGGGCGEERGIGTDVAVISSCVFVAQLLVSFIMGFAVKAMGSTAAVVAVAATLAAAAAVTATKITYLDL</sequence>
<feature type="transmembrane region" description="Helical" evidence="1">
    <location>
        <begin position="59"/>
        <end position="81"/>
    </location>
</feature>